<dbReference type="EMBL" id="NEVH01009083">
    <property type="protein sequence ID" value="PNF33731.1"/>
    <property type="molecule type" value="Genomic_DNA"/>
</dbReference>
<accession>A0A2J7QYS8</accession>
<dbReference type="PANTHER" id="PTHR10229:SF0">
    <property type="entry name" value="GTP-BINDING PROTEIN 6-RELATED"/>
    <property type="match status" value="1"/>
</dbReference>
<dbReference type="Pfam" id="PF01926">
    <property type="entry name" value="MMR_HSR1"/>
    <property type="match status" value="1"/>
</dbReference>
<protein>
    <submittedName>
        <fullName evidence="6">Putative GTP-binding protein 6</fullName>
    </submittedName>
</protein>
<keyword evidence="4" id="KW-0342">GTP-binding</keyword>
<evidence type="ECO:0000256" key="2">
    <source>
        <dbReference type="ARBA" id="ARBA00022741"/>
    </source>
</evidence>
<dbReference type="InterPro" id="IPR032305">
    <property type="entry name" value="GTP-bd_M"/>
</dbReference>
<dbReference type="EMBL" id="NEVH01009083">
    <property type="protein sequence ID" value="PNF33733.1"/>
    <property type="molecule type" value="Genomic_DNA"/>
</dbReference>
<sequence>MRPLHNIVICLQYKFLNRNLLSFHRYDRHFSLDNCCTRKKMEAVNFVTFQRELKIQGYRRFTNISSLTSVNASFSKMKYTSFNTGTELSGQYKTSSISCPTSYMRTGSQGFFSGKHILKYQKNVKDTDNFDECDDEPEDFEDEEYGDMVKRVLHLPEMGHQVLVVQPYVKWGSAKKRSTTPELQLAEAVALIGTLQRWKVVDKVKIALYSLGKKSLFGTGNLEMLKKRICKDKQITAVFISTDILRGIQHRELEEVFGVPVYDRYMVVIQIFREHAITKEAKLQIAMAEIPYLRMRIKGLVEGAADHHGGGVSSIGGAGETHIEIRRRLLNTREMKLKRMLEKVRNQRTLLRNRRQRLEYPVIAVVGYTNAGKTSLIKALTGERELEPKDHLFATLDVTVHAGILPSRLKVLYVDTVGFISDIPSNLIESFVATLEDAMLADVVVHVCDVSHPDYRAQAETVTSTLRSLHLSSHLLDNILVVGNKTDLLPEGTEIEDLNCDVLVSSVTNQGLDDLVMQLNKTVLKATGRHALNVRVLMGGEEVRWLYKNAAVTEVTADSRDSQYLVLKVVISEAQLRKFQHNFIKR</sequence>
<dbReference type="CDD" id="cd01878">
    <property type="entry name" value="HflX"/>
    <property type="match status" value="1"/>
</dbReference>
<evidence type="ECO:0000313" key="6">
    <source>
        <dbReference type="EMBL" id="PNF33734.1"/>
    </source>
</evidence>
<dbReference type="InterPro" id="IPR016496">
    <property type="entry name" value="GTPase_HflX"/>
</dbReference>
<dbReference type="EMBL" id="NEVH01009083">
    <property type="protein sequence ID" value="PNF33730.1"/>
    <property type="molecule type" value="Genomic_DNA"/>
</dbReference>
<dbReference type="Gene3D" id="3.40.50.11060">
    <property type="entry name" value="GTPase HflX, N-terminal domain"/>
    <property type="match status" value="1"/>
</dbReference>
<dbReference type="PANTHER" id="PTHR10229">
    <property type="entry name" value="GTP-BINDING PROTEIN HFLX"/>
    <property type="match status" value="1"/>
</dbReference>
<dbReference type="AlphaFoldDB" id="A0A2J7QYS8"/>
<dbReference type="FunFam" id="3.40.50.300:FF:000886">
    <property type="entry name" value="Putative GTP-binding protein 6"/>
    <property type="match status" value="1"/>
</dbReference>
<keyword evidence="3" id="KW-0460">Magnesium</keyword>
<keyword evidence="7" id="KW-1185">Reference proteome</keyword>
<dbReference type="GO" id="GO:0005525">
    <property type="term" value="F:GTP binding"/>
    <property type="evidence" value="ECO:0007669"/>
    <property type="project" value="UniProtKB-KW"/>
</dbReference>
<dbReference type="Gene3D" id="3.40.50.300">
    <property type="entry name" value="P-loop containing nucleotide triphosphate hydrolases"/>
    <property type="match status" value="1"/>
</dbReference>
<dbReference type="InterPro" id="IPR042108">
    <property type="entry name" value="GTPase_HflX_N_sf"/>
</dbReference>
<evidence type="ECO:0000256" key="1">
    <source>
        <dbReference type="ARBA" id="ARBA00022723"/>
    </source>
</evidence>
<keyword evidence="2" id="KW-0547">Nucleotide-binding</keyword>
<dbReference type="PROSITE" id="PS51705">
    <property type="entry name" value="G_HFLX"/>
    <property type="match status" value="1"/>
</dbReference>
<dbReference type="EMBL" id="NEVH01009083">
    <property type="protein sequence ID" value="PNF33734.1"/>
    <property type="molecule type" value="Genomic_DNA"/>
</dbReference>
<comment type="caution">
    <text evidence="6">The sequence shown here is derived from an EMBL/GenBank/DDBJ whole genome shotgun (WGS) entry which is preliminary data.</text>
</comment>
<evidence type="ECO:0000313" key="7">
    <source>
        <dbReference type="Proteomes" id="UP000235965"/>
    </source>
</evidence>
<dbReference type="InterPro" id="IPR006073">
    <property type="entry name" value="GTP-bd"/>
</dbReference>
<dbReference type="FunCoup" id="A0A2J7QYS8">
    <property type="interactions" value="297"/>
</dbReference>
<dbReference type="Proteomes" id="UP000235965">
    <property type="component" value="Unassembled WGS sequence"/>
</dbReference>
<dbReference type="InterPro" id="IPR030394">
    <property type="entry name" value="G_HFLX_dom"/>
</dbReference>
<gene>
    <name evidence="6" type="primary">gtpbp6_4</name>
    <name evidence="6" type="ORF">B7P43_G11225</name>
</gene>
<dbReference type="STRING" id="105785.A0A2J7QYS8"/>
<dbReference type="Pfam" id="PF13167">
    <property type="entry name" value="GTP-bdg_N"/>
    <property type="match status" value="1"/>
</dbReference>
<dbReference type="GO" id="GO:0043022">
    <property type="term" value="F:ribosome binding"/>
    <property type="evidence" value="ECO:0007669"/>
    <property type="project" value="TreeGrafter"/>
</dbReference>
<dbReference type="SUPFAM" id="SSF52540">
    <property type="entry name" value="P-loop containing nucleoside triphosphate hydrolases"/>
    <property type="match status" value="1"/>
</dbReference>
<evidence type="ECO:0000259" key="5">
    <source>
        <dbReference type="PROSITE" id="PS51705"/>
    </source>
</evidence>
<feature type="domain" description="Hflx-type G" evidence="5">
    <location>
        <begin position="361"/>
        <end position="527"/>
    </location>
</feature>
<dbReference type="InterPro" id="IPR025121">
    <property type="entry name" value="GTPase_HflX_N"/>
</dbReference>
<dbReference type="NCBIfam" id="TIGR03156">
    <property type="entry name" value="GTP_HflX"/>
    <property type="match status" value="1"/>
</dbReference>
<dbReference type="GO" id="GO:0005737">
    <property type="term" value="C:cytoplasm"/>
    <property type="evidence" value="ECO:0007669"/>
    <property type="project" value="TreeGrafter"/>
</dbReference>
<organism evidence="6 7">
    <name type="scientific">Cryptotermes secundus</name>
    <dbReference type="NCBI Taxonomy" id="105785"/>
    <lineage>
        <taxon>Eukaryota</taxon>
        <taxon>Metazoa</taxon>
        <taxon>Ecdysozoa</taxon>
        <taxon>Arthropoda</taxon>
        <taxon>Hexapoda</taxon>
        <taxon>Insecta</taxon>
        <taxon>Pterygota</taxon>
        <taxon>Neoptera</taxon>
        <taxon>Polyneoptera</taxon>
        <taxon>Dictyoptera</taxon>
        <taxon>Blattodea</taxon>
        <taxon>Blattoidea</taxon>
        <taxon>Termitoidae</taxon>
        <taxon>Kalotermitidae</taxon>
        <taxon>Cryptotermitinae</taxon>
        <taxon>Cryptotermes</taxon>
    </lineage>
</organism>
<evidence type="ECO:0000256" key="3">
    <source>
        <dbReference type="ARBA" id="ARBA00022842"/>
    </source>
</evidence>
<dbReference type="GO" id="GO:0046872">
    <property type="term" value="F:metal ion binding"/>
    <property type="evidence" value="ECO:0007669"/>
    <property type="project" value="UniProtKB-KW"/>
</dbReference>
<dbReference type="EMBL" id="NEVH01009083">
    <property type="protein sequence ID" value="PNF33732.1"/>
    <property type="molecule type" value="Genomic_DNA"/>
</dbReference>
<dbReference type="InterPro" id="IPR027417">
    <property type="entry name" value="P-loop_NTPase"/>
</dbReference>
<reference evidence="6 7" key="1">
    <citation type="submission" date="2017-12" db="EMBL/GenBank/DDBJ databases">
        <title>Hemimetabolous genomes reveal molecular basis of termite eusociality.</title>
        <authorList>
            <person name="Harrison M.C."/>
            <person name="Jongepier E."/>
            <person name="Robertson H.M."/>
            <person name="Arning N."/>
            <person name="Bitard-Feildel T."/>
            <person name="Chao H."/>
            <person name="Childers C.P."/>
            <person name="Dinh H."/>
            <person name="Doddapaneni H."/>
            <person name="Dugan S."/>
            <person name="Gowin J."/>
            <person name="Greiner C."/>
            <person name="Han Y."/>
            <person name="Hu H."/>
            <person name="Hughes D.S.T."/>
            <person name="Huylmans A.-K."/>
            <person name="Kemena C."/>
            <person name="Kremer L.P.M."/>
            <person name="Lee S.L."/>
            <person name="Lopez-Ezquerra A."/>
            <person name="Mallet L."/>
            <person name="Monroy-Kuhn J.M."/>
            <person name="Moser A."/>
            <person name="Murali S.C."/>
            <person name="Muzny D.M."/>
            <person name="Otani S."/>
            <person name="Piulachs M.-D."/>
            <person name="Poelchau M."/>
            <person name="Qu J."/>
            <person name="Schaub F."/>
            <person name="Wada-Katsumata A."/>
            <person name="Worley K.C."/>
            <person name="Xie Q."/>
            <person name="Ylla G."/>
            <person name="Poulsen M."/>
            <person name="Gibbs R.A."/>
            <person name="Schal C."/>
            <person name="Richards S."/>
            <person name="Belles X."/>
            <person name="Korb J."/>
            <person name="Bornberg-Bauer E."/>
        </authorList>
    </citation>
    <scope>NUCLEOTIDE SEQUENCE [LARGE SCALE GENOMIC DNA]</scope>
    <source>
        <tissue evidence="6">Whole body</tissue>
    </source>
</reference>
<name>A0A2J7QYS8_9NEOP</name>
<dbReference type="InParanoid" id="A0A2J7QYS8"/>
<keyword evidence="1" id="KW-0479">Metal-binding</keyword>
<dbReference type="OrthoDB" id="10268034at2759"/>
<evidence type="ECO:0000256" key="4">
    <source>
        <dbReference type="ARBA" id="ARBA00023134"/>
    </source>
</evidence>
<proteinExistence type="predicted"/>
<dbReference type="Pfam" id="PF16360">
    <property type="entry name" value="GTP-bdg_M"/>
    <property type="match status" value="1"/>
</dbReference>